<dbReference type="InterPro" id="IPR042171">
    <property type="entry name" value="Acyl-CoA_hotdog"/>
</dbReference>
<evidence type="ECO:0000313" key="6">
    <source>
        <dbReference type="Proteomes" id="UP000233524"/>
    </source>
</evidence>
<evidence type="ECO:0000259" key="4">
    <source>
        <dbReference type="Pfam" id="PF20789"/>
    </source>
</evidence>
<dbReference type="GO" id="GO:0009062">
    <property type="term" value="P:fatty acid catabolic process"/>
    <property type="evidence" value="ECO:0007669"/>
    <property type="project" value="TreeGrafter"/>
</dbReference>
<evidence type="ECO:0000259" key="3">
    <source>
        <dbReference type="Pfam" id="PF13622"/>
    </source>
</evidence>
<sequence>MAMPHSTSTVTIDVARTLCEQVSVKEIEPDRFQALFHPAKFGNTGNIAFGGYALGIGVQAACQTVPATHLLYSATGSFLGPVVTTSKPLCIVRRIRDTRTFATRQVEIVQKHEDGSVRICMIILADFHKKEPETLLRYSTPPSRTYSEPDKCLSPADASREMVRQGIIPVESITDLDTRFGLLSRYFELRQTPEGISGQNLSGVAKHLPTNQDNLPIPSKTSADWFRARCTVKSWQDQYAGLAFIMDGYLASLPFAHSGFFFEDVAACSSLDFALRVFTDEIDLNQWNLRELKSISADMGRTYTESRLWNESGKLIANMTQQCILRPHPTNKPSL</sequence>
<comment type="similarity">
    <text evidence="1">Belongs to the C/M/P thioester hydrolase family.</text>
</comment>
<dbReference type="InterPro" id="IPR003703">
    <property type="entry name" value="Acyl_CoA_thio"/>
</dbReference>
<dbReference type="EMBL" id="NLAX01000700">
    <property type="protein sequence ID" value="PKS08137.1"/>
    <property type="molecule type" value="Genomic_DNA"/>
</dbReference>
<dbReference type="CDD" id="cd03444">
    <property type="entry name" value="Thioesterase_II_repeat1"/>
    <property type="match status" value="1"/>
</dbReference>
<dbReference type="Pfam" id="PF13622">
    <property type="entry name" value="4HBT_3"/>
    <property type="match status" value="1"/>
</dbReference>
<dbReference type="InterPro" id="IPR049449">
    <property type="entry name" value="TesB_ACOT8-like_N"/>
</dbReference>
<feature type="domain" description="Acyl-CoA thioesterase-like C-terminal" evidence="4">
    <location>
        <begin position="214"/>
        <end position="324"/>
    </location>
</feature>
<dbReference type="STRING" id="41688.A0A2N3N6U9"/>
<dbReference type="PANTHER" id="PTHR11066">
    <property type="entry name" value="ACYL-COA THIOESTERASE"/>
    <property type="match status" value="1"/>
</dbReference>
<evidence type="ECO:0000256" key="1">
    <source>
        <dbReference type="ARBA" id="ARBA00006538"/>
    </source>
</evidence>
<dbReference type="InterPro" id="IPR029069">
    <property type="entry name" value="HotDog_dom_sf"/>
</dbReference>
<dbReference type="Gene3D" id="2.40.160.210">
    <property type="entry name" value="Acyl-CoA thioesterase, double hotdog domain"/>
    <property type="match status" value="1"/>
</dbReference>
<dbReference type="InParanoid" id="A0A2N3N6U9"/>
<dbReference type="AlphaFoldDB" id="A0A2N3N6U9"/>
<name>A0A2N3N6U9_9PEZI</name>
<evidence type="ECO:0000256" key="2">
    <source>
        <dbReference type="ARBA" id="ARBA00022801"/>
    </source>
</evidence>
<dbReference type="GO" id="GO:0047617">
    <property type="term" value="F:fatty acyl-CoA hydrolase activity"/>
    <property type="evidence" value="ECO:0007669"/>
    <property type="project" value="InterPro"/>
</dbReference>
<keyword evidence="6" id="KW-1185">Reference proteome</keyword>
<reference evidence="5 6" key="1">
    <citation type="journal article" date="2017" name="G3 (Bethesda)">
        <title>First Draft Genome Sequence of the Pathogenic Fungus Lomentospora prolificans (Formerly Scedosporium prolificans).</title>
        <authorList>
            <person name="Luo R."/>
            <person name="Zimin A."/>
            <person name="Workman R."/>
            <person name="Fan Y."/>
            <person name="Pertea G."/>
            <person name="Grossman N."/>
            <person name="Wear M.P."/>
            <person name="Jia B."/>
            <person name="Miller H."/>
            <person name="Casadevall A."/>
            <person name="Timp W."/>
            <person name="Zhang S.X."/>
            <person name="Salzberg S.L."/>
        </authorList>
    </citation>
    <scope>NUCLEOTIDE SEQUENCE [LARGE SCALE GENOMIC DNA]</scope>
    <source>
        <strain evidence="5 6">JHH-5317</strain>
    </source>
</reference>
<accession>A0A2N3N6U9</accession>
<protein>
    <recommendedName>
        <fullName evidence="7">Acyl-CoA thioesterase II</fullName>
    </recommendedName>
</protein>
<feature type="domain" description="Acyl-CoA thioesterase-like N-terminal HotDog" evidence="3">
    <location>
        <begin position="38"/>
        <end position="127"/>
    </location>
</feature>
<dbReference type="GO" id="GO:0005782">
    <property type="term" value="C:peroxisomal matrix"/>
    <property type="evidence" value="ECO:0007669"/>
    <property type="project" value="UniProtKB-SubCell"/>
</dbReference>
<dbReference type="OrthoDB" id="68328at2759"/>
<comment type="caution">
    <text evidence="5">The sequence shown here is derived from an EMBL/GenBank/DDBJ whole genome shotgun (WGS) entry which is preliminary data.</text>
</comment>
<evidence type="ECO:0000313" key="5">
    <source>
        <dbReference type="EMBL" id="PKS08137.1"/>
    </source>
</evidence>
<dbReference type="SUPFAM" id="SSF54637">
    <property type="entry name" value="Thioesterase/thiol ester dehydrase-isomerase"/>
    <property type="match status" value="2"/>
</dbReference>
<dbReference type="VEuPathDB" id="FungiDB:jhhlp_005412"/>
<keyword evidence="2" id="KW-0378">Hydrolase</keyword>
<dbReference type="PANTHER" id="PTHR11066:SF35">
    <property type="entry name" value="ACYL-COA THIOESTERASE II"/>
    <property type="match status" value="1"/>
</dbReference>
<evidence type="ECO:0008006" key="7">
    <source>
        <dbReference type="Google" id="ProtNLM"/>
    </source>
</evidence>
<dbReference type="Pfam" id="PF20789">
    <property type="entry name" value="4HBT_3C"/>
    <property type="match status" value="1"/>
</dbReference>
<gene>
    <name evidence="5" type="ORF">jhhlp_005412</name>
</gene>
<proteinExistence type="inferred from homology"/>
<dbReference type="Proteomes" id="UP000233524">
    <property type="component" value="Unassembled WGS sequence"/>
</dbReference>
<dbReference type="InterPro" id="IPR049450">
    <property type="entry name" value="ACOT8-like_C"/>
</dbReference>
<organism evidence="5 6">
    <name type="scientific">Lomentospora prolificans</name>
    <dbReference type="NCBI Taxonomy" id="41688"/>
    <lineage>
        <taxon>Eukaryota</taxon>
        <taxon>Fungi</taxon>
        <taxon>Dikarya</taxon>
        <taxon>Ascomycota</taxon>
        <taxon>Pezizomycotina</taxon>
        <taxon>Sordariomycetes</taxon>
        <taxon>Hypocreomycetidae</taxon>
        <taxon>Microascales</taxon>
        <taxon>Microascaceae</taxon>
        <taxon>Lomentospora</taxon>
    </lineage>
</organism>
<dbReference type="CDD" id="cd03445">
    <property type="entry name" value="Thioesterase_II_repeat2"/>
    <property type="match status" value="1"/>
</dbReference>
<dbReference type="GO" id="GO:0006637">
    <property type="term" value="P:acyl-CoA metabolic process"/>
    <property type="evidence" value="ECO:0007669"/>
    <property type="project" value="InterPro"/>
</dbReference>